<organism evidence="2 3">
    <name type="scientific">Reinekea blandensis MED297</name>
    <dbReference type="NCBI Taxonomy" id="314283"/>
    <lineage>
        <taxon>Bacteria</taxon>
        <taxon>Pseudomonadati</taxon>
        <taxon>Pseudomonadota</taxon>
        <taxon>Gammaproteobacteria</taxon>
        <taxon>Oceanospirillales</taxon>
        <taxon>Saccharospirillaceae</taxon>
        <taxon>Reinekea</taxon>
    </lineage>
</organism>
<dbReference type="HOGENOM" id="CLU_013985_3_1_6"/>
<sequence>MPKNEWRSQLLITTARLHLRQPTPDDADVLSDILSCPEQTRYLPNEAPYTNAQQQQYLNNRLQHWLEHGFGTFIICLKDAPDTKLGFSGVEFTPKSGFVDIRYGITKPFEGQGFVTEAAKATIDWTFANTDQKRIFGVSMPENLSSIAVIKKLGMAEVHGVDLYGFAGLKNYCLDKSVY</sequence>
<dbReference type="OrthoDB" id="9798081at2"/>
<keyword evidence="2" id="KW-0808">Transferase</keyword>
<dbReference type="PANTHER" id="PTHR43792">
    <property type="entry name" value="GNAT FAMILY, PUTATIVE (AFU_ORTHOLOGUE AFUA_3G00765)-RELATED-RELATED"/>
    <property type="match status" value="1"/>
</dbReference>
<comment type="caution">
    <text evidence="2">The sequence shown here is derived from an EMBL/GenBank/DDBJ whole genome shotgun (WGS) entry which is preliminary data.</text>
</comment>
<dbReference type="AlphaFoldDB" id="A4BDH8"/>
<keyword evidence="2" id="KW-0689">Ribosomal protein</keyword>
<dbReference type="Gene3D" id="3.40.630.30">
    <property type="match status" value="1"/>
</dbReference>
<dbReference type="PROSITE" id="PS51186">
    <property type="entry name" value="GNAT"/>
    <property type="match status" value="1"/>
</dbReference>
<evidence type="ECO:0000313" key="2">
    <source>
        <dbReference type="EMBL" id="EAR09922.1"/>
    </source>
</evidence>
<dbReference type="Pfam" id="PF13302">
    <property type="entry name" value="Acetyltransf_3"/>
    <property type="match status" value="1"/>
</dbReference>
<name>A4BDH8_9GAMM</name>
<proteinExistence type="predicted"/>
<dbReference type="Proteomes" id="UP000005953">
    <property type="component" value="Unassembled WGS sequence"/>
</dbReference>
<keyword evidence="3" id="KW-1185">Reference proteome</keyword>
<evidence type="ECO:0000259" key="1">
    <source>
        <dbReference type="PROSITE" id="PS51186"/>
    </source>
</evidence>
<dbReference type="InterPro" id="IPR000182">
    <property type="entry name" value="GNAT_dom"/>
</dbReference>
<dbReference type="GO" id="GO:0005840">
    <property type="term" value="C:ribosome"/>
    <property type="evidence" value="ECO:0007669"/>
    <property type="project" value="UniProtKB-KW"/>
</dbReference>
<reference evidence="2 3" key="1">
    <citation type="submission" date="2006-02" db="EMBL/GenBank/DDBJ databases">
        <authorList>
            <person name="Pinhassi J."/>
            <person name="Pedros-Alio C."/>
            <person name="Ferriera S."/>
            <person name="Johnson J."/>
            <person name="Kravitz S."/>
            <person name="Halpern A."/>
            <person name="Remington K."/>
            <person name="Beeson K."/>
            <person name="Tran B."/>
            <person name="Rogers Y.-H."/>
            <person name="Friedman R."/>
            <person name="Venter J.C."/>
        </authorList>
    </citation>
    <scope>NUCLEOTIDE SEQUENCE [LARGE SCALE GENOMIC DNA]</scope>
    <source>
        <strain evidence="2 3">MED297</strain>
    </source>
</reference>
<dbReference type="RefSeq" id="WP_008048499.1">
    <property type="nucleotide sequence ID" value="NZ_CH724155.1"/>
</dbReference>
<accession>A4BDH8</accession>
<feature type="domain" description="N-acetyltransferase" evidence="1">
    <location>
        <begin position="17"/>
        <end position="179"/>
    </location>
</feature>
<evidence type="ECO:0000313" key="3">
    <source>
        <dbReference type="Proteomes" id="UP000005953"/>
    </source>
</evidence>
<dbReference type="InterPro" id="IPR051531">
    <property type="entry name" value="N-acetyltransferase"/>
</dbReference>
<gene>
    <name evidence="2" type="ORF">MED297_06219</name>
</gene>
<dbReference type="PANTHER" id="PTHR43792:SF13">
    <property type="entry name" value="ACETYLTRANSFERASE"/>
    <property type="match status" value="1"/>
</dbReference>
<dbReference type="InterPro" id="IPR016181">
    <property type="entry name" value="Acyl_CoA_acyltransferase"/>
</dbReference>
<dbReference type="STRING" id="314283.MED297_06219"/>
<dbReference type="SUPFAM" id="SSF55729">
    <property type="entry name" value="Acyl-CoA N-acyltransferases (Nat)"/>
    <property type="match status" value="1"/>
</dbReference>
<protein>
    <submittedName>
        <fullName evidence="2">Acetyltransferase, including N-acetylase of ribosomal protein</fullName>
    </submittedName>
</protein>
<keyword evidence="2" id="KW-0687">Ribonucleoprotein</keyword>
<dbReference type="GO" id="GO:0016747">
    <property type="term" value="F:acyltransferase activity, transferring groups other than amino-acyl groups"/>
    <property type="evidence" value="ECO:0007669"/>
    <property type="project" value="InterPro"/>
</dbReference>
<dbReference type="EMBL" id="AAOE01000007">
    <property type="protein sequence ID" value="EAR09922.1"/>
    <property type="molecule type" value="Genomic_DNA"/>
</dbReference>